<feature type="transmembrane region" description="Helical" evidence="6">
    <location>
        <begin position="170"/>
        <end position="194"/>
    </location>
</feature>
<feature type="transmembrane region" description="Helical" evidence="6">
    <location>
        <begin position="200"/>
        <end position="220"/>
    </location>
</feature>
<feature type="transmembrane region" description="Helical" evidence="6">
    <location>
        <begin position="110"/>
        <end position="130"/>
    </location>
</feature>
<dbReference type="GO" id="GO:0016787">
    <property type="term" value="F:hydrolase activity"/>
    <property type="evidence" value="ECO:0007669"/>
    <property type="project" value="UniProtKB-KW"/>
</dbReference>
<dbReference type="Gene3D" id="1.20.1250.20">
    <property type="entry name" value="MFS general substrate transporter like domains"/>
    <property type="match status" value="2"/>
</dbReference>
<feature type="transmembrane region" description="Helical" evidence="6">
    <location>
        <begin position="401"/>
        <end position="420"/>
    </location>
</feature>
<dbReference type="Pfam" id="PF07690">
    <property type="entry name" value="MFS_1"/>
    <property type="match status" value="1"/>
</dbReference>
<keyword evidence="2" id="KW-0813">Transport</keyword>
<keyword evidence="8" id="KW-0378">Hydrolase</keyword>
<evidence type="ECO:0000256" key="6">
    <source>
        <dbReference type="SAM" id="Phobius"/>
    </source>
</evidence>
<feature type="transmembrane region" description="Helical" evidence="6">
    <location>
        <begin position="268"/>
        <end position="291"/>
    </location>
</feature>
<dbReference type="PANTHER" id="PTHR42718:SF9">
    <property type="entry name" value="MAJOR FACILITATOR SUPERFAMILY MULTIDRUG TRANSPORTER MFSC"/>
    <property type="match status" value="1"/>
</dbReference>
<evidence type="ECO:0000259" key="7">
    <source>
        <dbReference type="PROSITE" id="PS50850"/>
    </source>
</evidence>
<evidence type="ECO:0000313" key="8">
    <source>
        <dbReference type="EMBL" id="VWP00305.1"/>
    </source>
</evidence>
<dbReference type="EC" id="3.5.1.-" evidence="8"/>
<feature type="domain" description="Major facilitator superfamily (MFS) profile" evidence="7">
    <location>
        <begin position="38"/>
        <end position="504"/>
    </location>
</feature>
<reference evidence="8" key="1">
    <citation type="submission" date="2019-10" db="EMBL/GenBank/DDBJ databases">
        <authorList>
            <person name="Nor Muhammad N."/>
        </authorList>
    </citation>
    <scope>NUCLEOTIDE SEQUENCE</scope>
</reference>
<sequence>MLAAPSAKPSPSTVLSPAQTLVDGRVPQKYSAARRYVLLIIFCLAQFLDAFNNSALFSAIPSLVTSLDMNESESTWIITRSSRASLRRKRRAFPLLGVPKIFRPSFMLQFAFIGGVSGLGVLSIGAGFVTSKIPLIVLRALCGIAASMTIPSALTLLVNVFTEPTEQARAIGVFGGCGAVGNVLGLIIGAIFVQFASWSWVFWFVALVCMPIATLCIFVIPKQEPRIDNIAVRNGGAKWRSLDIIGVSILTVALVLFIFAVTSGTTSGWGSAAVLAPLIVAVFLVAGFFYFETTIPVDRAAIPPRTWFLPNFLVLFFTALLPFFWWTTVFTLYTTVWQEIWHWSAISTAIHMLPIGVLAFAMSFTGSLSRVINSKWIILSGEGMCIIATILFAFADRPERYWPFIFPAFVLGSAGAMLAYTHTNIAIFRTSPSSMAGTVGAIFNGALQLGSAVGISAVGSIKSSVESTHGGPTSYAGCAAAYWFLLGIVSVEFVSMLVFYRVGKEGTAEGAEEADAGVLAKAKTLEDVEEVVVVKEKVAMEMEAEDEDSVKRLGVQEDFPETDVSELPVLKGDMNV</sequence>
<dbReference type="InterPro" id="IPR020846">
    <property type="entry name" value="MFS_dom"/>
</dbReference>
<comment type="subcellular location">
    <subcellularLocation>
        <location evidence="1">Membrane</location>
        <topology evidence="1">Multi-pass membrane protein</topology>
    </subcellularLocation>
</comment>
<dbReference type="EMBL" id="LR728351">
    <property type="protein sequence ID" value="VWP00305.1"/>
    <property type="molecule type" value="Genomic_DNA"/>
</dbReference>
<protein>
    <submittedName>
        <fullName evidence="8">NAD-dependent protein deacylase )</fullName>
        <ecNumber evidence="8">3.5.1.-</ecNumber>
    </submittedName>
</protein>
<evidence type="ECO:0000256" key="1">
    <source>
        <dbReference type="ARBA" id="ARBA00004141"/>
    </source>
</evidence>
<dbReference type="PANTHER" id="PTHR42718">
    <property type="entry name" value="MAJOR FACILITATOR SUPERFAMILY MULTIDRUG TRANSPORTER MFSC"/>
    <property type="match status" value="1"/>
</dbReference>
<dbReference type="AlphaFoldDB" id="A0A5K1K5A1"/>
<keyword evidence="3 6" id="KW-0812">Transmembrane</keyword>
<evidence type="ECO:0000256" key="2">
    <source>
        <dbReference type="ARBA" id="ARBA00022448"/>
    </source>
</evidence>
<dbReference type="PROSITE" id="PS50850">
    <property type="entry name" value="MFS"/>
    <property type="match status" value="1"/>
</dbReference>
<dbReference type="SUPFAM" id="SSF103473">
    <property type="entry name" value="MFS general substrate transporter"/>
    <property type="match status" value="1"/>
</dbReference>
<gene>
    <name evidence="8" type="primary">P0A2F2</name>
</gene>
<accession>A0A5K1K5A1</accession>
<organism evidence="8">
    <name type="scientific">Ganoderma boninense</name>
    <dbReference type="NCBI Taxonomy" id="34458"/>
    <lineage>
        <taxon>Eukaryota</taxon>
        <taxon>Fungi</taxon>
        <taxon>Dikarya</taxon>
        <taxon>Basidiomycota</taxon>
        <taxon>Agaricomycotina</taxon>
        <taxon>Agaricomycetes</taxon>
        <taxon>Polyporales</taxon>
        <taxon>Polyporaceae</taxon>
        <taxon>Ganoderma</taxon>
    </lineage>
</organism>
<dbReference type="GO" id="GO:0022857">
    <property type="term" value="F:transmembrane transporter activity"/>
    <property type="evidence" value="ECO:0007669"/>
    <property type="project" value="InterPro"/>
</dbReference>
<feature type="transmembrane region" description="Helical" evidence="6">
    <location>
        <begin position="312"/>
        <end position="334"/>
    </location>
</feature>
<feature type="transmembrane region" description="Helical" evidence="6">
    <location>
        <begin position="376"/>
        <end position="395"/>
    </location>
</feature>
<keyword evidence="4 6" id="KW-1133">Transmembrane helix</keyword>
<feature type="transmembrane region" description="Helical" evidence="6">
    <location>
        <begin position="136"/>
        <end position="158"/>
    </location>
</feature>
<evidence type="ECO:0000256" key="4">
    <source>
        <dbReference type="ARBA" id="ARBA00022989"/>
    </source>
</evidence>
<feature type="transmembrane region" description="Helical" evidence="6">
    <location>
        <begin position="241"/>
        <end position="262"/>
    </location>
</feature>
<dbReference type="GO" id="GO:0016020">
    <property type="term" value="C:membrane"/>
    <property type="evidence" value="ECO:0007669"/>
    <property type="project" value="UniProtKB-SubCell"/>
</dbReference>
<feature type="transmembrane region" description="Helical" evidence="6">
    <location>
        <begin position="340"/>
        <end position="364"/>
    </location>
</feature>
<evidence type="ECO:0000256" key="5">
    <source>
        <dbReference type="ARBA" id="ARBA00023136"/>
    </source>
</evidence>
<name>A0A5K1K5A1_9APHY</name>
<feature type="transmembrane region" description="Helical" evidence="6">
    <location>
        <begin position="441"/>
        <end position="461"/>
    </location>
</feature>
<keyword evidence="5 6" id="KW-0472">Membrane</keyword>
<proteinExistence type="predicted"/>
<dbReference type="InterPro" id="IPR011701">
    <property type="entry name" value="MFS"/>
</dbReference>
<evidence type="ECO:0000256" key="3">
    <source>
        <dbReference type="ARBA" id="ARBA00022692"/>
    </source>
</evidence>
<feature type="transmembrane region" description="Helical" evidence="6">
    <location>
        <begin position="481"/>
        <end position="500"/>
    </location>
</feature>
<dbReference type="InterPro" id="IPR036259">
    <property type="entry name" value="MFS_trans_sf"/>
</dbReference>